<dbReference type="PANTHER" id="PTHR33755">
    <property type="entry name" value="TOXIN PARE1-RELATED"/>
    <property type="match status" value="1"/>
</dbReference>
<dbReference type="Proteomes" id="UP000078459">
    <property type="component" value="Unassembled WGS sequence"/>
</dbReference>
<dbReference type="EMBL" id="LWHJ01000027">
    <property type="protein sequence ID" value="OAQ39647.1"/>
    <property type="molecule type" value="Genomic_DNA"/>
</dbReference>
<dbReference type="PIRSF" id="PIRSF029218">
    <property type="entry name" value="ParE"/>
    <property type="match status" value="1"/>
</dbReference>
<evidence type="ECO:0000256" key="2">
    <source>
        <dbReference type="ARBA" id="ARBA00022649"/>
    </source>
</evidence>
<dbReference type="Gene3D" id="3.30.2310.20">
    <property type="entry name" value="RelE-like"/>
    <property type="match status" value="1"/>
</dbReference>
<dbReference type="InterPro" id="IPR035093">
    <property type="entry name" value="RelE/ParE_toxin_dom_sf"/>
</dbReference>
<dbReference type="PANTHER" id="PTHR33755:SF9">
    <property type="entry name" value="TOXIN PARE1"/>
    <property type="match status" value="1"/>
</dbReference>
<sequence>MTYKLSRKASNDIENIWIYTLKEWSIKQADRYIKLIFEEIEYLAKNPNSGKDYGYVRENYRFSKVKSHIIFYRHSTIDSKIEIIRILHQEMDIENRLED</sequence>
<evidence type="ECO:0000256" key="1">
    <source>
        <dbReference type="ARBA" id="ARBA00006226"/>
    </source>
</evidence>
<accession>A0A179DF23</accession>
<evidence type="ECO:0000313" key="5">
    <source>
        <dbReference type="Proteomes" id="UP000078459"/>
    </source>
</evidence>
<organism evidence="4 5">
    <name type="scientific">Pedobacter psychrophilus</name>
    <dbReference type="NCBI Taxonomy" id="1826909"/>
    <lineage>
        <taxon>Bacteria</taxon>
        <taxon>Pseudomonadati</taxon>
        <taxon>Bacteroidota</taxon>
        <taxon>Sphingobacteriia</taxon>
        <taxon>Sphingobacteriales</taxon>
        <taxon>Sphingobacteriaceae</taxon>
        <taxon>Pedobacter</taxon>
    </lineage>
</organism>
<dbReference type="RefSeq" id="WP_068822265.1">
    <property type="nucleotide sequence ID" value="NZ_LWHJ01000027.1"/>
</dbReference>
<dbReference type="InterPro" id="IPR007712">
    <property type="entry name" value="RelE/ParE_toxin"/>
</dbReference>
<comment type="caution">
    <text evidence="4">The sequence shown here is derived from an EMBL/GenBank/DDBJ whole genome shotgun (WGS) entry which is preliminary data.</text>
</comment>
<dbReference type="Pfam" id="PF05016">
    <property type="entry name" value="ParE_toxin"/>
    <property type="match status" value="1"/>
</dbReference>
<dbReference type="OrthoDB" id="7173315at2"/>
<evidence type="ECO:0000256" key="3">
    <source>
        <dbReference type="PIRNR" id="PIRNR029218"/>
    </source>
</evidence>
<dbReference type="InterPro" id="IPR051803">
    <property type="entry name" value="TA_system_RelE-like_toxin"/>
</dbReference>
<dbReference type="STRING" id="1826909.A5893_08660"/>
<keyword evidence="5" id="KW-1185">Reference proteome</keyword>
<keyword evidence="2" id="KW-1277">Toxin-antitoxin system</keyword>
<name>A0A179DF23_9SPHI</name>
<reference evidence="4 5" key="1">
    <citation type="submission" date="2016-04" db="EMBL/GenBank/DDBJ databases">
        <authorList>
            <person name="Evans L.H."/>
            <person name="Alamgir A."/>
            <person name="Owens N."/>
            <person name="Weber N.D."/>
            <person name="Virtaneva K."/>
            <person name="Barbian K."/>
            <person name="Babar A."/>
            <person name="Rosenke K."/>
        </authorList>
    </citation>
    <scope>NUCLEOTIDE SEQUENCE [LARGE SCALE GENOMIC DNA]</scope>
    <source>
        <strain evidence="4 5">CCM 8644</strain>
    </source>
</reference>
<gene>
    <name evidence="4" type="ORF">A5893_08660</name>
</gene>
<comment type="similarity">
    <text evidence="1 3">Belongs to the RelE toxin family.</text>
</comment>
<evidence type="ECO:0000313" key="4">
    <source>
        <dbReference type="EMBL" id="OAQ39647.1"/>
    </source>
</evidence>
<dbReference type="AlphaFoldDB" id="A0A179DF23"/>
<dbReference type="InterPro" id="IPR028344">
    <property type="entry name" value="ParE1/4"/>
</dbReference>
<protein>
    <recommendedName>
        <fullName evidence="3">Toxin</fullName>
    </recommendedName>
</protein>
<proteinExistence type="inferred from homology"/>
<reference evidence="4 5" key="2">
    <citation type="submission" date="2016-06" db="EMBL/GenBank/DDBJ databases">
        <title>Pedobacter psychrophilus sp. nov., isolated from Antarctic fragmentary rock.</title>
        <authorList>
            <person name="Svec P."/>
        </authorList>
    </citation>
    <scope>NUCLEOTIDE SEQUENCE [LARGE SCALE GENOMIC DNA]</scope>
    <source>
        <strain evidence="4 5">CCM 8644</strain>
    </source>
</reference>